<dbReference type="Proteomes" id="UP000622475">
    <property type="component" value="Unassembled WGS sequence"/>
</dbReference>
<evidence type="ECO:0000313" key="3">
    <source>
        <dbReference type="Proteomes" id="UP000622475"/>
    </source>
</evidence>
<feature type="signal peptide" evidence="1">
    <location>
        <begin position="1"/>
        <end position="22"/>
    </location>
</feature>
<comment type="caution">
    <text evidence="2">The sequence shown here is derived from an EMBL/GenBank/DDBJ whole genome shotgun (WGS) entry which is preliminary data.</text>
</comment>
<dbReference type="InterPro" id="IPR008969">
    <property type="entry name" value="CarboxyPept-like_regulatory"/>
</dbReference>
<evidence type="ECO:0000256" key="1">
    <source>
        <dbReference type="SAM" id="SignalP"/>
    </source>
</evidence>
<dbReference type="Gene3D" id="2.60.40.1120">
    <property type="entry name" value="Carboxypeptidase-like, regulatory domain"/>
    <property type="match status" value="1"/>
</dbReference>
<proteinExistence type="predicted"/>
<keyword evidence="2" id="KW-0645">Protease</keyword>
<sequence length="386" mass="43795">MSIFRTLIIAACCFFTHSIAFSQTLSISGKVIDEQKLPMPSATVFLSGTKKITATDVDGKFSFHGLSAGAYIISVKMIGYTPYFQSVTIKQSPSGLVIQMNPNPTALREVNISGRDEEWPEKFALFKRSFLGITRNGLRCKILNPTVLQLRYLNNKNLLKASSDDFLIIENPELGYRIKFLLNSFEYDLNSQGTKFNGEKSFEEMTGSPQQQAKWQQNRFKAYYGSAMHFFRALYNGPQAPIKEGFLARGIMKWWEVRNEQLGQRLRLPAKADSLPIKFDTIVTVIDTSFIELRFKRDLIVHYDPQKSLLKKLSNSENARKGEVTFDHDEQSILTPPDSEDAFAEALIDRSGRIANNAKMVITGRWGSMRVGDQLPFDYQPDPPKK</sequence>
<reference evidence="2" key="1">
    <citation type="submission" date="2020-10" db="EMBL/GenBank/DDBJ databases">
        <title>Mucilaginibacter mali sp. nov., isolated from rhizosphere soil of apple orchard.</title>
        <authorList>
            <person name="Lee J.-S."/>
            <person name="Kim H.S."/>
            <person name="Kim J.-S."/>
        </authorList>
    </citation>
    <scope>NUCLEOTIDE SEQUENCE</scope>
    <source>
        <strain evidence="2">KCTC 22746</strain>
    </source>
</reference>
<gene>
    <name evidence="2" type="ORF">IRJ16_16265</name>
</gene>
<dbReference type="GO" id="GO:0004180">
    <property type="term" value="F:carboxypeptidase activity"/>
    <property type="evidence" value="ECO:0007669"/>
    <property type="project" value="UniProtKB-KW"/>
</dbReference>
<dbReference type="AlphaFoldDB" id="A0A929L0Q9"/>
<organism evidence="2 3">
    <name type="scientific">Mucilaginibacter myungsuensis</name>
    <dbReference type="NCBI Taxonomy" id="649104"/>
    <lineage>
        <taxon>Bacteria</taxon>
        <taxon>Pseudomonadati</taxon>
        <taxon>Bacteroidota</taxon>
        <taxon>Sphingobacteriia</taxon>
        <taxon>Sphingobacteriales</taxon>
        <taxon>Sphingobacteriaceae</taxon>
        <taxon>Mucilaginibacter</taxon>
    </lineage>
</organism>
<protein>
    <submittedName>
        <fullName evidence="2">Carboxypeptidase-like regulatory domain-containing protein</fullName>
    </submittedName>
</protein>
<keyword evidence="2" id="KW-0121">Carboxypeptidase</keyword>
<feature type="chain" id="PRO_5036989575" evidence="1">
    <location>
        <begin position="23"/>
        <end position="386"/>
    </location>
</feature>
<keyword evidence="3" id="KW-1185">Reference proteome</keyword>
<name>A0A929L0Q9_9SPHI</name>
<evidence type="ECO:0000313" key="2">
    <source>
        <dbReference type="EMBL" id="MBE9663443.1"/>
    </source>
</evidence>
<keyword evidence="2" id="KW-0378">Hydrolase</keyword>
<dbReference type="SUPFAM" id="SSF49464">
    <property type="entry name" value="Carboxypeptidase regulatory domain-like"/>
    <property type="match status" value="1"/>
</dbReference>
<keyword evidence="1" id="KW-0732">Signal</keyword>
<dbReference type="RefSeq" id="WP_194112674.1">
    <property type="nucleotide sequence ID" value="NZ_JADFFL010000006.1"/>
</dbReference>
<accession>A0A929L0Q9</accession>
<dbReference type="EMBL" id="JADFFL010000006">
    <property type="protein sequence ID" value="MBE9663443.1"/>
    <property type="molecule type" value="Genomic_DNA"/>
</dbReference>
<dbReference type="Pfam" id="PF13715">
    <property type="entry name" value="CarbopepD_reg_2"/>
    <property type="match status" value="1"/>
</dbReference>